<keyword evidence="9" id="KW-1185">Reference proteome</keyword>
<evidence type="ECO:0000256" key="1">
    <source>
        <dbReference type="ARBA" id="ARBA00006432"/>
    </source>
</evidence>
<dbReference type="Pfam" id="PF16177">
    <property type="entry name" value="ACAS_N"/>
    <property type="match status" value="1"/>
</dbReference>
<comment type="caution">
    <text evidence="8">The sequence shown here is derived from an EMBL/GenBank/DDBJ whole genome shotgun (WGS) entry which is preliminary data.</text>
</comment>
<protein>
    <submittedName>
        <fullName evidence="8">Acetoacetate--CoA ligase</fullName>
        <ecNumber evidence="8">6.2.1.16</ecNumber>
    </submittedName>
</protein>
<dbReference type="EC" id="6.2.1.16" evidence="8"/>
<dbReference type="GO" id="GO:0030729">
    <property type="term" value="F:acetoacetate-CoA ligase activity"/>
    <property type="evidence" value="ECO:0007669"/>
    <property type="project" value="UniProtKB-EC"/>
</dbReference>
<keyword evidence="3" id="KW-0547">Nucleotide-binding</keyword>
<dbReference type="Pfam" id="PF13193">
    <property type="entry name" value="AMP-binding_C"/>
    <property type="match status" value="1"/>
</dbReference>
<keyword evidence="4" id="KW-0067">ATP-binding</keyword>
<evidence type="ECO:0000313" key="8">
    <source>
        <dbReference type="EMBL" id="KAA0694079.1"/>
    </source>
</evidence>
<dbReference type="InterPro" id="IPR000873">
    <property type="entry name" value="AMP-dep_synth/lig_dom"/>
</dbReference>
<dbReference type="RefSeq" id="WP_149332921.1">
    <property type="nucleotide sequence ID" value="NZ_QOVF01000003.1"/>
</dbReference>
<evidence type="ECO:0000313" key="9">
    <source>
        <dbReference type="Proteomes" id="UP000463138"/>
    </source>
</evidence>
<dbReference type="AlphaFoldDB" id="A0A7V7KVN1"/>
<organism evidence="8 9">
    <name type="scientific">Halopseudomonas laoshanensis</name>
    <dbReference type="NCBI Taxonomy" id="2268758"/>
    <lineage>
        <taxon>Bacteria</taxon>
        <taxon>Pseudomonadati</taxon>
        <taxon>Pseudomonadota</taxon>
        <taxon>Gammaproteobacteria</taxon>
        <taxon>Pseudomonadales</taxon>
        <taxon>Pseudomonadaceae</taxon>
        <taxon>Halopseudomonas</taxon>
    </lineage>
</organism>
<dbReference type="Proteomes" id="UP000463138">
    <property type="component" value="Unassembled WGS sequence"/>
</dbReference>
<evidence type="ECO:0000256" key="4">
    <source>
        <dbReference type="ARBA" id="ARBA00022840"/>
    </source>
</evidence>
<dbReference type="InterPro" id="IPR005914">
    <property type="entry name" value="Acac_CoA_synth"/>
</dbReference>
<evidence type="ECO:0000259" key="7">
    <source>
        <dbReference type="Pfam" id="PF16177"/>
    </source>
</evidence>
<dbReference type="PROSITE" id="PS00455">
    <property type="entry name" value="AMP_BINDING"/>
    <property type="match status" value="1"/>
</dbReference>
<dbReference type="NCBIfam" id="TIGR01217">
    <property type="entry name" value="ac_ac_CoA_syn"/>
    <property type="match status" value="1"/>
</dbReference>
<dbReference type="InterPro" id="IPR020845">
    <property type="entry name" value="AMP-binding_CS"/>
</dbReference>
<dbReference type="Gene3D" id="3.30.300.30">
    <property type="match status" value="1"/>
</dbReference>
<dbReference type="InterPro" id="IPR042099">
    <property type="entry name" value="ANL_N_sf"/>
</dbReference>
<feature type="domain" description="AMP-dependent synthetase/ligase" evidence="5">
    <location>
        <begin position="103"/>
        <end position="473"/>
    </location>
</feature>
<dbReference type="GO" id="GO:0006629">
    <property type="term" value="P:lipid metabolic process"/>
    <property type="evidence" value="ECO:0007669"/>
    <property type="project" value="InterPro"/>
</dbReference>
<dbReference type="InterPro" id="IPR025110">
    <property type="entry name" value="AMP-bd_C"/>
</dbReference>
<dbReference type="InterPro" id="IPR032387">
    <property type="entry name" value="ACAS_N"/>
</dbReference>
<accession>A0A7V7KVN1</accession>
<keyword evidence="2 8" id="KW-0436">Ligase</keyword>
<sequence>MSLPVVMHSPDQHALSHSRMARYRDWLQAQGASPGTDYQTLHAWSIADIEAFWQSIWDYTGVIAATPAGKVLESHALPGARWFPEARLNFAENLLRYALQGDAQAPALHARSETRPDFTLSRADLLNQVAALAAWLSESGVVPGDRVAAVVANIPEAIVGMLACASLGAVWSSASPDFGTSGILDRFSQIEPRVLICVNGYGYGGKVFDRRQQALELRSQLPSVEQLLMIANVPDLAFPEGVIDWSAVQQQHAAAELQFAALPFDHPLYILYSSGTTGVPKCIVHGAGGTLLQHSKELMLHGDLGPDDVLFYFTTCGWMMWNWLASGLVTGAELVLFDGNPGHPDLDALWQLAEDYRVTHFGTSAKFLGGCRNAHLQPGQQFDLKPMRVLFSTGSPLLPEDYDWVYQAVKADLLLASISGGTDIVSCFVGAAPLLPVRRGVIQCRMLGMDVQAFDEQGAALVGERGELVCLQPAPCMPLGFWNDEDGSRYRAAYFERFPGVWAHGDYIEFDAEGGCIIHGRSDATLNPGGVRIGTAEIYRQVETLDEIADSLVVGQDWEGDVRVLLLVVMNPQQQLDDALRQRIRQRIREHASPRHVPARIVQIEQVPYTRSGKKVELAVAKLLRREPVTNREALANPEALDQIAEHAEIWH</sequence>
<dbReference type="InterPro" id="IPR045851">
    <property type="entry name" value="AMP-bd_C_sf"/>
</dbReference>
<evidence type="ECO:0000259" key="6">
    <source>
        <dbReference type="Pfam" id="PF13193"/>
    </source>
</evidence>
<evidence type="ECO:0000259" key="5">
    <source>
        <dbReference type="Pfam" id="PF00501"/>
    </source>
</evidence>
<dbReference type="PANTHER" id="PTHR42921">
    <property type="entry name" value="ACETOACETYL-COA SYNTHETASE"/>
    <property type="match status" value="1"/>
</dbReference>
<proteinExistence type="inferred from homology"/>
<dbReference type="GO" id="GO:0005524">
    <property type="term" value="F:ATP binding"/>
    <property type="evidence" value="ECO:0007669"/>
    <property type="project" value="UniProtKB-KW"/>
</dbReference>
<feature type="domain" description="AMP-binding enzyme C-terminal" evidence="6">
    <location>
        <begin position="545"/>
        <end position="614"/>
    </location>
</feature>
<dbReference type="SUPFAM" id="SSF56801">
    <property type="entry name" value="Acetyl-CoA synthetase-like"/>
    <property type="match status" value="1"/>
</dbReference>
<name>A0A7V7KVN1_9GAMM</name>
<dbReference type="Pfam" id="PF00501">
    <property type="entry name" value="AMP-binding"/>
    <property type="match status" value="1"/>
</dbReference>
<reference evidence="8 9" key="1">
    <citation type="submission" date="2018-07" db="EMBL/GenBank/DDBJ databases">
        <title>Pseudomonas laoshanensis sp. nov., isolated from soil.</title>
        <authorList>
            <person name="Sun J."/>
            <person name="Yu L."/>
            <person name="Wang M."/>
            <person name="Zhang C."/>
        </authorList>
    </citation>
    <scope>NUCLEOTIDE SEQUENCE [LARGE SCALE GENOMIC DNA]</scope>
    <source>
        <strain evidence="8 9">Y22</strain>
    </source>
</reference>
<dbReference type="NCBIfam" id="NF002937">
    <property type="entry name" value="PRK03584.1"/>
    <property type="match status" value="1"/>
</dbReference>
<dbReference type="Gene3D" id="3.40.50.12780">
    <property type="entry name" value="N-terminal domain of ligase-like"/>
    <property type="match status" value="1"/>
</dbReference>
<dbReference type="EMBL" id="QOVF01000003">
    <property type="protein sequence ID" value="KAA0694079.1"/>
    <property type="molecule type" value="Genomic_DNA"/>
</dbReference>
<comment type="similarity">
    <text evidence="1">Belongs to the ATP-dependent AMP-binding enzyme family.</text>
</comment>
<dbReference type="OrthoDB" id="9803968at2"/>
<dbReference type="PANTHER" id="PTHR42921:SF1">
    <property type="entry name" value="ACETOACETYL-COA SYNTHETASE"/>
    <property type="match status" value="1"/>
</dbReference>
<feature type="domain" description="Acetyl-coenzyme A synthetase N-terminal" evidence="7">
    <location>
        <begin position="38"/>
        <end position="93"/>
    </location>
</feature>
<evidence type="ECO:0000256" key="2">
    <source>
        <dbReference type="ARBA" id="ARBA00022598"/>
    </source>
</evidence>
<gene>
    <name evidence="8" type="ORF">DT594_12260</name>
</gene>
<dbReference type="CDD" id="cd05943">
    <property type="entry name" value="AACS"/>
    <property type="match status" value="1"/>
</dbReference>
<evidence type="ECO:0000256" key="3">
    <source>
        <dbReference type="ARBA" id="ARBA00022741"/>
    </source>
</evidence>